<name>A0AAV8UQX0_9RHOD</name>
<dbReference type="InterPro" id="IPR003774">
    <property type="entry name" value="AlgH-like"/>
</dbReference>
<dbReference type="Gene3D" id="3.40.1740.10">
    <property type="entry name" value="VC0467-like"/>
    <property type="match status" value="2"/>
</dbReference>
<dbReference type="SUPFAM" id="SSF143456">
    <property type="entry name" value="VC0467-like"/>
    <property type="match status" value="1"/>
</dbReference>
<dbReference type="AlphaFoldDB" id="A0AAV8UQX0"/>
<organism evidence="1 2">
    <name type="scientific">Rhodosorus marinus</name>
    <dbReference type="NCBI Taxonomy" id="101924"/>
    <lineage>
        <taxon>Eukaryota</taxon>
        <taxon>Rhodophyta</taxon>
        <taxon>Stylonematophyceae</taxon>
        <taxon>Stylonematales</taxon>
        <taxon>Stylonemataceae</taxon>
        <taxon>Rhodosorus</taxon>
    </lineage>
</organism>
<evidence type="ECO:0000313" key="2">
    <source>
        <dbReference type="Proteomes" id="UP001157974"/>
    </source>
</evidence>
<dbReference type="EMBL" id="JAMWBK010000005">
    <property type="protein sequence ID" value="KAJ8904970.1"/>
    <property type="molecule type" value="Genomic_DNA"/>
</dbReference>
<reference evidence="1 2" key="1">
    <citation type="journal article" date="2023" name="Nat. Commun.">
        <title>Origin of minicircular mitochondrial genomes in red algae.</title>
        <authorList>
            <person name="Lee Y."/>
            <person name="Cho C.H."/>
            <person name="Lee Y.M."/>
            <person name="Park S.I."/>
            <person name="Yang J.H."/>
            <person name="West J.A."/>
            <person name="Bhattacharya D."/>
            <person name="Yoon H.S."/>
        </authorList>
    </citation>
    <scope>NUCLEOTIDE SEQUENCE [LARGE SCALE GENOMIC DNA]</scope>
    <source>
        <strain evidence="1 2">CCMP1338</strain>
        <tissue evidence="1">Whole cell</tissue>
    </source>
</reference>
<dbReference type="PANTHER" id="PTHR31984:SF11">
    <property type="entry name" value="TRANSPORTER, PUTATIVE (DUF179)-RELATED"/>
    <property type="match status" value="1"/>
</dbReference>
<keyword evidence="2" id="KW-1185">Reference proteome</keyword>
<accession>A0AAV8UQX0</accession>
<sequence>MFAFASGFVGGQIGRAPQVRSRGQARGLVGRDRRVVLKCEAGDGAETGDGAGVESKDDWRSFRARLVAQEKSGRDDARLPSRWAHEVSAVEKGCILVASPYFFNDSQEYFAQTVVFILEHGESGSCGVVLNRPLRRSEIKITGNIEGDGLEGNTEVVKDVFVGGVPGAIQLAKKGQLDPNRLRFFYGYAGWEKNQLEEEVKEGAWFVAVTSNDVVTDHCIQLPRPLWRQVLDLMGGKYAAISSKMDELDGGRFRI</sequence>
<protein>
    <submittedName>
        <fullName evidence="1">Uncharacterized protein</fullName>
    </submittedName>
</protein>
<proteinExistence type="predicted"/>
<gene>
    <name evidence="1" type="ORF">NDN08_001482</name>
</gene>
<dbReference type="Proteomes" id="UP001157974">
    <property type="component" value="Unassembled WGS sequence"/>
</dbReference>
<dbReference type="PANTHER" id="PTHR31984">
    <property type="entry name" value="TRANSPORTER, PUTATIVE (DUF179)-RELATED"/>
    <property type="match status" value="1"/>
</dbReference>
<dbReference type="Pfam" id="PF02622">
    <property type="entry name" value="DUF179"/>
    <property type="match status" value="1"/>
</dbReference>
<comment type="caution">
    <text evidence="1">The sequence shown here is derived from an EMBL/GenBank/DDBJ whole genome shotgun (WGS) entry which is preliminary data.</text>
</comment>
<evidence type="ECO:0000313" key="1">
    <source>
        <dbReference type="EMBL" id="KAJ8904970.1"/>
    </source>
</evidence>